<gene>
    <name evidence="2" type="ORF">GCM10023323_23000</name>
</gene>
<dbReference type="RefSeq" id="WP_345629238.1">
    <property type="nucleotide sequence ID" value="NZ_BAABJR010000005.1"/>
</dbReference>
<keyword evidence="3" id="KW-1185">Reference proteome</keyword>
<proteinExistence type="predicted"/>
<evidence type="ECO:0000256" key="1">
    <source>
        <dbReference type="SAM" id="MobiDB-lite"/>
    </source>
</evidence>
<dbReference type="EMBL" id="BAABJR010000005">
    <property type="protein sequence ID" value="GAA5207452.1"/>
    <property type="molecule type" value="Genomic_DNA"/>
</dbReference>
<evidence type="ECO:0000313" key="3">
    <source>
        <dbReference type="Proteomes" id="UP001499878"/>
    </source>
</evidence>
<feature type="compositionally biased region" description="Basic and acidic residues" evidence="1">
    <location>
        <begin position="51"/>
        <end position="66"/>
    </location>
</feature>
<dbReference type="Proteomes" id="UP001499878">
    <property type="component" value="Unassembled WGS sequence"/>
</dbReference>
<protein>
    <submittedName>
        <fullName evidence="2">Uncharacterized protein</fullName>
    </submittedName>
</protein>
<comment type="caution">
    <text evidence="2">The sequence shown here is derived from an EMBL/GenBank/DDBJ whole genome shotgun (WGS) entry which is preliminary data.</text>
</comment>
<name>A0ABP9SZP4_9ACTN</name>
<sequence>MVNYEVVDSRLPDTFSMMKGRADWGGGVAGQHHDMAGGHHMAPGTSGAHEVSVDELRGPRSGTPDRRFSLTAQAKKVKLASGKTVDAWTAHQHQRYHARVRP</sequence>
<feature type="region of interest" description="Disordered" evidence="1">
    <location>
        <begin position="28"/>
        <end position="66"/>
    </location>
</feature>
<evidence type="ECO:0000313" key="2">
    <source>
        <dbReference type="EMBL" id="GAA5207452.1"/>
    </source>
</evidence>
<accession>A0ABP9SZP4</accession>
<organism evidence="2 3">
    <name type="scientific">Streptomyces thinghirensis</name>
    <dbReference type="NCBI Taxonomy" id="551547"/>
    <lineage>
        <taxon>Bacteria</taxon>
        <taxon>Bacillati</taxon>
        <taxon>Actinomycetota</taxon>
        <taxon>Actinomycetes</taxon>
        <taxon>Kitasatosporales</taxon>
        <taxon>Streptomycetaceae</taxon>
        <taxon>Streptomyces</taxon>
    </lineage>
</organism>
<reference evidence="3" key="1">
    <citation type="journal article" date="2019" name="Int. J. Syst. Evol. Microbiol.">
        <title>The Global Catalogue of Microorganisms (GCM) 10K type strain sequencing project: providing services to taxonomists for standard genome sequencing and annotation.</title>
        <authorList>
            <consortium name="The Broad Institute Genomics Platform"/>
            <consortium name="The Broad Institute Genome Sequencing Center for Infectious Disease"/>
            <person name="Wu L."/>
            <person name="Ma J."/>
        </authorList>
    </citation>
    <scope>NUCLEOTIDE SEQUENCE [LARGE SCALE GENOMIC DNA]</scope>
    <source>
        <strain evidence="3">JCM 18306</strain>
    </source>
</reference>